<name>A0A973W607_9BRAD</name>
<evidence type="ECO:0000256" key="1">
    <source>
        <dbReference type="SAM" id="MobiDB-lite"/>
    </source>
</evidence>
<dbReference type="AlphaFoldDB" id="A0A973W607"/>
<evidence type="ECO:0000256" key="2">
    <source>
        <dbReference type="SAM" id="SignalP"/>
    </source>
</evidence>
<dbReference type="EMBL" id="CP147711">
    <property type="protein sequence ID" value="WXC82536.1"/>
    <property type="molecule type" value="Genomic_DNA"/>
</dbReference>
<keyword evidence="2" id="KW-0732">Signal</keyword>
<accession>A0A973W607</accession>
<dbReference type="Proteomes" id="UP001432046">
    <property type="component" value="Chromosome"/>
</dbReference>
<sequence length="92" mass="10107">MRMKFTIAAALVTAVLGVCIAGPAAAQRYDPYYPVCMEVYEGRMTPEYIDCSFTSLPQCQATASGRSATCSVNPFYKGPKTEPKKGQRQRTE</sequence>
<reference evidence="4" key="3">
    <citation type="submission" date="2024-03" db="EMBL/GenBank/DDBJ databases">
        <authorList>
            <person name="Bromfield E.S.P."/>
            <person name="Cloutier S."/>
        </authorList>
    </citation>
    <scope>NUCLEOTIDE SEQUENCE</scope>
    <source>
        <strain evidence="4">5S5</strain>
    </source>
</reference>
<reference evidence="3" key="1">
    <citation type="submission" date="2020-06" db="EMBL/GenBank/DDBJ databases">
        <title>Whole Genome Sequence of Bradyrhizobium sp. Strain 1S1.</title>
        <authorList>
            <person name="Bromfield E.S.P."/>
            <person name="Cloutier S."/>
        </authorList>
    </citation>
    <scope>NUCLEOTIDE SEQUENCE [LARGE SCALE GENOMIC DNA]</scope>
    <source>
        <strain evidence="3">1S1</strain>
    </source>
</reference>
<feature type="compositionally biased region" description="Basic and acidic residues" evidence="1">
    <location>
        <begin position="79"/>
        <end position="92"/>
    </location>
</feature>
<evidence type="ECO:0000313" key="4">
    <source>
        <dbReference type="EMBL" id="WXC82536.1"/>
    </source>
</evidence>
<feature type="signal peptide" evidence="2">
    <location>
        <begin position="1"/>
        <end position="26"/>
    </location>
</feature>
<gene>
    <name evidence="3" type="ORF">HAP48_033090</name>
    <name evidence="4" type="ORF">WDK88_13605</name>
</gene>
<protein>
    <submittedName>
        <fullName evidence="3">DUF3551 domain-containing protein</fullName>
    </submittedName>
</protein>
<feature type="region of interest" description="Disordered" evidence="1">
    <location>
        <begin position="66"/>
        <end position="92"/>
    </location>
</feature>
<dbReference type="Pfam" id="PF12071">
    <property type="entry name" value="DUF3551"/>
    <property type="match status" value="1"/>
</dbReference>
<feature type="chain" id="PRO_5037859903" evidence="2">
    <location>
        <begin position="27"/>
        <end position="92"/>
    </location>
</feature>
<evidence type="ECO:0000313" key="5">
    <source>
        <dbReference type="Proteomes" id="UP001432046"/>
    </source>
</evidence>
<evidence type="ECO:0000313" key="3">
    <source>
        <dbReference type="EMBL" id="NVI47704.1"/>
    </source>
</evidence>
<reference evidence="4" key="2">
    <citation type="journal article" date="2021" name="Int. J. Syst. Evol. Microbiol.">
        <title>Bradyrhizobium septentrionale sp. nov. (sv. septentrionale) and Bradyrhizobium quebecense sp. nov. (sv. septentrionale) associated with legumes native to Canada possess rearranged symbiosis genes and numerous insertion sequences.</title>
        <authorList>
            <person name="Bromfield E.S.P."/>
            <person name="Cloutier S."/>
        </authorList>
    </citation>
    <scope>NUCLEOTIDE SEQUENCE</scope>
    <source>
        <strain evidence="4">5S5</strain>
    </source>
</reference>
<organism evidence="3">
    <name type="scientific">Bradyrhizobium septentrionale</name>
    <dbReference type="NCBI Taxonomy" id="1404411"/>
    <lineage>
        <taxon>Bacteria</taxon>
        <taxon>Pseudomonadati</taxon>
        <taxon>Pseudomonadota</taxon>
        <taxon>Alphaproteobacteria</taxon>
        <taxon>Hyphomicrobiales</taxon>
        <taxon>Nitrobacteraceae</taxon>
        <taxon>Bradyrhizobium</taxon>
    </lineage>
</organism>
<dbReference type="EMBL" id="JAAOLE020000001">
    <property type="protein sequence ID" value="NVI47704.1"/>
    <property type="molecule type" value="Genomic_DNA"/>
</dbReference>
<proteinExistence type="predicted"/>
<dbReference type="InterPro" id="IPR021937">
    <property type="entry name" value="DUF3551"/>
</dbReference>
<keyword evidence="5" id="KW-1185">Reference proteome</keyword>
<dbReference type="RefSeq" id="WP_166215102.1">
    <property type="nucleotide sequence ID" value="NZ_CP088285.1"/>
</dbReference>